<evidence type="ECO:0000256" key="12">
    <source>
        <dbReference type="RuleBase" id="RU003514"/>
    </source>
</evidence>
<keyword evidence="9 11" id="KW-0804">Transcription</keyword>
<dbReference type="Gene3D" id="3.90.920.10">
    <property type="entry name" value="DNA primase, PRIM domain"/>
    <property type="match status" value="1"/>
</dbReference>
<dbReference type="AlphaFoldDB" id="A0A1B1TD24"/>
<keyword evidence="2 11" id="KW-0240">DNA-directed RNA polymerase</keyword>
<keyword evidence="6 11" id="KW-0235">DNA replication</keyword>
<dbReference type="EMBL" id="KP211877">
    <property type="protein sequence ID" value="ANV80190.1"/>
    <property type="molecule type" value="Genomic_DNA"/>
</dbReference>
<accession>A0A1B1TD24</accession>
<comment type="similarity">
    <text evidence="1 11 12">Belongs to the eukaryotic-type primase small subunit family.</text>
</comment>
<gene>
    <name evidence="11" type="primary">priS</name>
</gene>
<evidence type="ECO:0000256" key="8">
    <source>
        <dbReference type="ARBA" id="ARBA00022842"/>
    </source>
</evidence>
<keyword evidence="5 11" id="KW-0548">Nucleotidyltransferase</keyword>
<keyword evidence="4 11" id="KW-0808">Transferase</keyword>
<keyword evidence="8 11" id="KW-0460">Magnesium</keyword>
<reference evidence="14" key="1">
    <citation type="journal article" date="2015" name="ISME J.">
        <title>A new class of marine Euryarchaeota group II from the Mediterranean deep chlorophyll maximum.</title>
        <authorList>
            <person name="Martin-Cuadrado A.B."/>
            <person name="Garcia-Heredia I."/>
            <person name="Molto A.G."/>
            <person name="Lopez-Ubeda R."/>
            <person name="Kimes N."/>
            <person name="Lopez-Garcia P."/>
            <person name="Moreira D."/>
            <person name="Rodriguez-Valera F."/>
        </authorList>
    </citation>
    <scope>NUCLEOTIDE SEQUENCE</scope>
</reference>
<comment type="subunit">
    <text evidence="11">Heterodimer of a small subunit (PriS) and a large subunit (PriL).</text>
</comment>
<dbReference type="HAMAP" id="MF_00700">
    <property type="entry name" value="DNA_primase_sml_arc"/>
    <property type="match status" value="1"/>
</dbReference>
<dbReference type="Pfam" id="PF01896">
    <property type="entry name" value="DNA_primase_S"/>
    <property type="match status" value="1"/>
</dbReference>
<comment type="function">
    <text evidence="11">Catalytic subunit of DNA primase, an RNA polymerase that catalyzes the synthesis of short RNA molecules used as primers for DNA polymerase during DNA replication. The small subunit contains the primase catalytic core and has DNA synthesis activity on its own. Binding to the large subunit stabilizes and modulates the activity, increasing the rate of DNA synthesis while decreasing the length of the DNA fragments, and conferring RNA synthesis capability. The DNA polymerase activity may enable DNA primase to also catalyze primer extension after primer synthesis. May also play a role in DNA repair.</text>
</comment>
<evidence type="ECO:0000256" key="6">
    <source>
        <dbReference type="ARBA" id="ARBA00022705"/>
    </source>
</evidence>
<name>A0A1B1TD24_9ARCH</name>
<evidence type="ECO:0000256" key="10">
    <source>
        <dbReference type="ARBA" id="ARBA00023211"/>
    </source>
</evidence>
<dbReference type="GO" id="GO:0003899">
    <property type="term" value="F:DNA-directed RNA polymerase activity"/>
    <property type="evidence" value="ECO:0007669"/>
    <property type="project" value="UniProtKB-UniRule"/>
</dbReference>
<reference evidence="14" key="2">
    <citation type="submission" date="2016-12" db="EMBL/GenBank/DDBJ databases">
        <authorList>
            <person name="Song W.-J."/>
            <person name="Kurnit D.M."/>
        </authorList>
    </citation>
    <scope>NUCLEOTIDE SEQUENCE</scope>
</reference>
<evidence type="ECO:0000256" key="9">
    <source>
        <dbReference type="ARBA" id="ARBA00023163"/>
    </source>
</evidence>
<evidence type="ECO:0000256" key="13">
    <source>
        <dbReference type="RuleBase" id="RU004224"/>
    </source>
</evidence>
<feature type="active site" evidence="11">
    <location>
        <position position="101"/>
    </location>
</feature>
<evidence type="ECO:0000256" key="1">
    <source>
        <dbReference type="ARBA" id="ARBA00009762"/>
    </source>
</evidence>
<dbReference type="GO" id="GO:0006269">
    <property type="term" value="P:DNA replication, synthesis of primer"/>
    <property type="evidence" value="ECO:0007669"/>
    <property type="project" value="UniProtKB-UniRule"/>
</dbReference>
<organism evidence="14">
    <name type="scientific">uncultured Poseidoniia archaeon</name>
    <dbReference type="NCBI Taxonomy" id="1697135"/>
    <lineage>
        <taxon>Archaea</taxon>
        <taxon>Methanobacteriati</taxon>
        <taxon>Thermoplasmatota</taxon>
        <taxon>Candidatus Poseidoniia</taxon>
        <taxon>environmental samples</taxon>
    </lineage>
</organism>
<evidence type="ECO:0000256" key="5">
    <source>
        <dbReference type="ARBA" id="ARBA00022695"/>
    </source>
</evidence>
<comment type="function">
    <text evidence="13">RNA polymerase that catalyzes the synthesis of short RNA molecules used as primers for DNA polymerase during DNA replication.</text>
</comment>
<dbReference type="InterPro" id="IPR023639">
    <property type="entry name" value="DNA_primase_ssu_PriS"/>
</dbReference>
<keyword evidence="3 11" id="KW-0639">Primosome</keyword>
<dbReference type="GO" id="GO:0000428">
    <property type="term" value="C:DNA-directed RNA polymerase complex"/>
    <property type="evidence" value="ECO:0007669"/>
    <property type="project" value="UniProtKB-KW"/>
</dbReference>
<dbReference type="EC" id="2.7.7.-" evidence="11"/>
<proteinExistence type="inferred from homology"/>
<evidence type="ECO:0000313" key="14">
    <source>
        <dbReference type="EMBL" id="ANV80190.1"/>
    </source>
</evidence>
<evidence type="ECO:0000256" key="4">
    <source>
        <dbReference type="ARBA" id="ARBA00022679"/>
    </source>
</evidence>
<comment type="cofactor">
    <cofactor evidence="11">
        <name>Mg(2+)</name>
        <dbReference type="ChEBI" id="CHEBI:18420"/>
    </cofactor>
    <cofactor evidence="11">
        <name>Mn(2+)</name>
        <dbReference type="ChEBI" id="CHEBI:29035"/>
    </cofactor>
</comment>
<feature type="active site" evidence="11">
    <location>
        <position position="99"/>
    </location>
</feature>
<evidence type="ECO:0000256" key="7">
    <source>
        <dbReference type="ARBA" id="ARBA00022723"/>
    </source>
</evidence>
<keyword evidence="7 11" id="KW-0479">Metal-binding</keyword>
<protein>
    <recommendedName>
        <fullName evidence="11">DNA primase small subunit PriS</fullName>
        <ecNumber evidence="11">2.7.7.-</ecNumber>
    </recommendedName>
</protein>
<sequence>MLMAEGWSRHALRFSDYYSSLNHNNLWTPPRLKSREWMFIPWGSRPPDRHRGFIDKSELLKYLQSRAPHSCFHSTAYYNYPSERKMIDKEWLGADLIFDLDGDHLPGVSDRDFPTMINLIQEQAWSLWEDFLQPEFGFREEYIQTSFSGHRGFHIHVRDPKLFHLDSNARRELVNHIRGEGIDVRTTLAGPQSQWKNRVQNGIQTVIEKLKNISSEKSKNKHLIDNFTSILVSRNNFSDNKLKSLTSKTITKKILQLADLSTDESRITRLNNDSSLLVFGESLTPLFWELVKGDSSVILGNAGETDEAVTVDVKRVIRHVGSLHGKCGLRVTDFPLKRLNPYDSEKFDPLSETIVFKGEKKTKLKFIVDDATVSLNGIEISGSKGEIVEANESLSMFLTLKGWAEVVR</sequence>
<evidence type="ECO:0000256" key="3">
    <source>
        <dbReference type="ARBA" id="ARBA00022515"/>
    </source>
</evidence>
<dbReference type="SUPFAM" id="SSF56747">
    <property type="entry name" value="Prim-pol domain"/>
    <property type="match status" value="1"/>
</dbReference>
<dbReference type="GO" id="GO:1990077">
    <property type="term" value="C:primosome complex"/>
    <property type="evidence" value="ECO:0007669"/>
    <property type="project" value="UniProtKB-KW"/>
</dbReference>
<evidence type="ECO:0000256" key="2">
    <source>
        <dbReference type="ARBA" id="ARBA00022478"/>
    </source>
</evidence>
<dbReference type="GO" id="GO:0046872">
    <property type="term" value="F:metal ion binding"/>
    <property type="evidence" value="ECO:0007669"/>
    <property type="project" value="UniProtKB-KW"/>
</dbReference>
<keyword evidence="10 11" id="KW-0464">Manganese</keyword>
<dbReference type="PANTHER" id="PTHR10536">
    <property type="entry name" value="DNA PRIMASE SMALL SUBUNIT"/>
    <property type="match status" value="1"/>
</dbReference>
<evidence type="ECO:0000256" key="11">
    <source>
        <dbReference type="HAMAP-Rule" id="MF_00700"/>
    </source>
</evidence>
<dbReference type="InterPro" id="IPR002755">
    <property type="entry name" value="DNA_primase_S"/>
</dbReference>
<feature type="active site" evidence="11">
    <location>
        <position position="306"/>
    </location>
</feature>